<gene>
    <name evidence="17" type="primary">LOC103503679</name>
    <name evidence="15" type="synonym">103503679</name>
</gene>
<protein>
    <recommendedName>
        <fullName evidence="13">Germin-like protein</fullName>
    </recommendedName>
</protein>
<dbReference type="PRINTS" id="PR00325">
    <property type="entry name" value="GERMIN"/>
</dbReference>
<evidence type="ECO:0000256" key="10">
    <source>
        <dbReference type="PIRSR" id="PIRSR601929-1"/>
    </source>
</evidence>
<feature type="binding site" evidence="11">
    <location>
        <position position="114"/>
    </location>
    <ligand>
        <name>Mn(2+)</name>
        <dbReference type="ChEBI" id="CHEBI:29035"/>
    </ligand>
</feature>
<dbReference type="SMART" id="SM00835">
    <property type="entry name" value="Cupin_1"/>
    <property type="match status" value="1"/>
</dbReference>
<keyword evidence="9 10" id="KW-0464">Manganese</keyword>
<dbReference type="FunFam" id="2.60.120.10:FF:000025">
    <property type="entry name" value="germin-like protein subfamily 2 member 1"/>
    <property type="match status" value="1"/>
</dbReference>
<dbReference type="InterPro" id="IPR011051">
    <property type="entry name" value="RmlC_Cupin_sf"/>
</dbReference>
<feature type="binding site" evidence="10">
    <location>
        <position position="119"/>
    </location>
    <ligand>
        <name>oxalate</name>
        <dbReference type="ChEBI" id="CHEBI:30623"/>
    </ligand>
</feature>
<evidence type="ECO:0000256" key="9">
    <source>
        <dbReference type="ARBA" id="ARBA00023211"/>
    </source>
</evidence>
<keyword evidence="6 13" id="KW-0732">Signal</keyword>
<dbReference type="SMR" id="A0A1S3CQM8"/>
<dbReference type="Gene3D" id="2.60.120.10">
    <property type="entry name" value="Jelly Rolls"/>
    <property type="match status" value="1"/>
</dbReference>
<dbReference type="PANTHER" id="PTHR31238">
    <property type="entry name" value="GERMIN-LIKE PROTEIN SUBFAMILY 3 MEMBER 3"/>
    <property type="match status" value="1"/>
</dbReference>
<evidence type="ECO:0000313" key="16">
    <source>
        <dbReference type="Proteomes" id="UP001652600"/>
    </source>
</evidence>
<dbReference type="AlphaFoldDB" id="A0A1S3CQM8"/>
<accession>A0A1S3CQM8</accession>
<evidence type="ECO:0000259" key="14">
    <source>
        <dbReference type="SMART" id="SM00835"/>
    </source>
</evidence>
<feature type="binding site" evidence="10">
    <location>
        <position position="114"/>
    </location>
    <ligand>
        <name>oxalate</name>
        <dbReference type="ChEBI" id="CHEBI:30623"/>
    </ligand>
</feature>
<feature type="chain" id="PRO_5044514508" description="Germin-like protein" evidence="13">
    <location>
        <begin position="25"/>
        <end position="223"/>
    </location>
</feature>
<name>A0A1S3CQM8_CUCME</name>
<evidence type="ECO:0000256" key="13">
    <source>
        <dbReference type="RuleBase" id="RU366015"/>
    </source>
</evidence>
<evidence type="ECO:0000256" key="4">
    <source>
        <dbReference type="ARBA" id="ARBA00022525"/>
    </source>
</evidence>
<dbReference type="KEGG" id="cmo:103503679"/>
<dbReference type="Pfam" id="PF00190">
    <property type="entry name" value="Cupin_1"/>
    <property type="match status" value="1"/>
</dbReference>
<comment type="subcellular location">
    <subcellularLocation>
        <location evidence="1 13">Secreted</location>
        <location evidence="1 13">Extracellular space</location>
        <location evidence="1 13">Apoplast</location>
    </subcellularLocation>
</comment>
<dbReference type="Gramene" id="MELO3C005184.2.1">
    <property type="protein sequence ID" value="MELO3C005184.2.1"/>
    <property type="gene ID" value="MELO3C005184.2"/>
</dbReference>
<dbReference type="InterPro" id="IPR014710">
    <property type="entry name" value="RmlC-like_jellyroll"/>
</dbReference>
<evidence type="ECO:0000256" key="6">
    <source>
        <dbReference type="ARBA" id="ARBA00022729"/>
    </source>
</evidence>
<evidence type="ECO:0000256" key="5">
    <source>
        <dbReference type="ARBA" id="ARBA00022723"/>
    </source>
</evidence>
<dbReference type="SUPFAM" id="SSF51182">
    <property type="entry name" value="RmlC-like cupins"/>
    <property type="match status" value="1"/>
</dbReference>
<feature type="binding site" evidence="11">
    <location>
        <position position="112"/>
    </location>
    <ligand>
        <name>Mn(2+)</name>
        <dbReference type="ChEBI" id="CHEBI:29035"/>
    </ligand>
</feature>
<sequence>MDASKALVFLALFIAATTIPRSCASDPDLLQDLCVAETSKGTKVNGFPCKAATNVTTSDFFFAGLANPAAINNSVGSAVTPANVDKIPGLNTLGVSLARIDYSPNGGLNPPHIHPRATEIVFILDGELDVGFITTANKLISKTIKKGEVFVFPKGLLHFQQNKKDKPASVLSAFNSQLPGTVSVAAALFSSSPAVDDGLLAKTFQIGTDEVGEIKSKIAPKKK</sequence>
<reference evidence="15" key="1">
    <citation type="submission" date="2023-03" db="UniProtKB">
        <authorList>
            <consortium name="EnsemblPlants"/>
        </authorList>
    </citation>
    <scope>IDENTIFICATION</scope>
</reference>
<evidence type="ECO:0000256" key="12">
    <source>
        <dbReference type="PIRSR" id="PIRSR601929-3"/>
    </source>
</evidence>
<dbReference type="Proteomes" id="UP001652600">
    <property type="component" value="Chromosome 9"/>
</dbReference>
<dbReference type="CDD" id="cd02241">
    <property type="entry name" value="cupin_OxOx"/>
    <property type="match status" value="1"/>
</dbReference>
<feature type="binding site" evidence="11">
    <location>
        <position position="158"/>
    </location>
    <ligand>
        <name>Mn(2+)</name>
        <dbReference type="ChEBI" id="CHEBI:29035"/>
    </ligand>
</feature>
<evidence type="ECO:0000256" key="7">
    <source>
        <dbReference type="ARBA" id="ARBA00023157"/>
    </source>
</evidence>
<organism evidence="16 17">
    <name type="scientific">Cucumis melo</name>
    <name type="common">Muskmelon</name>
    <dbReference type="NCBI Taxonomy" id="3656"/>
    <lineage>
        <taxon>Eukaryota</taxon>
        <taxon>Viridiplantae</taxon>
        <taxon>Streptophyta</taxon>
        <taxon>Embryophyta</taxon>
        <taxon>Tracheophyta</taxon>
        <taxon>Spermatophyta</taxon>
        <taxon>Magnoliopsida</taxon>
        <taxon>eudicotyledons</taxon>
        <taxon>Gunneridae</taxon>
        <taxon>Pentapetalae</taxon>
        <taxon>rosids</taxon>
        <taxon>fabids</taxon>
        <taxon>Cucurbitales</taxon>
        <taxon>Cucurbitaceae</taxon>
        <taxon>Benincaseae</taxon>
        <taxon>Cucumis</taxon>
    </lineage>
</organism>
<comment type="similarity">
    <text evidence="2 13">Belongs to the germin family.</text>
</comment>
<keyword evidence="5 10" id="KW-0479">Metal-binding</keyword>
<dbReference type="GO" id="GO:0030145">
    <property type="term" value="F:manganese ion binding"/>
    <property type="evidence" value="ECO:0007669"/>
    <property type="project" value="UniProtKB-UniRule"/>
</dbReference>
<dbReference type="InParanoid" id="A0A1S3CQM8"/>
<dbReference type="GeneID" id="103503679"/>
<proteinExistence type="inferred from homology"/>
<feature type="signal peptide" evidence="13">
    <location>
        <begin position="1"/>
        <end position="24"/>
    </location>
</feature>
<keyword evidence="16" id="KW-1185">Reference proteome</keyword>
<feature type="domain" description="Cupin type-1" evidence="14">
    <location>
        <begin position="61"/>
        <end position="212"/>
    </location>
</feature>
<feature type="disulfide bond" evidence="12">
    <location>
        <begin position="34"/>
        <end position="49"/>
    </location>
</feature>
<dbReference type="PROSITE" id="PS00725">
    <property type="entry name" value="GERMIN"/>
    <property type="match status" value="1"/>
</dbReference>
<keyword evidence="7 12" id="KW-1015">Disulfide bond</keyword>
<dbReference type="GO" id="GO:0048046">
    <property type="term" value="C:apoplast"/>
    <property type="evidence" value="ECO:0007669"/>
    <property type="project" value="UniProtKB-SubCell"/>
</dbReference>
<dbReference type="InterPro" id="IPR001929">
    <property type="entry name" value="Germin"/>
</dbReference>
<evidence type="ECO:0000256" key="1">
    <source>
        <dbReference type="ARBA" id="ARBA00004271"/>
    </source>
</evidence>
<keyword evidence="4 13" id="KW-0964">Secreted</keyword>
<dbReference type="EnsemblPlants" id="MELO3C005184.2.1">
    <property type="protein sequence ID" value="MELO3C005184.2.1"/>
    <property type="gene ID" value="MELO3C005184.2"/>
</dbReference>
<dbReference type="GO" id="GO:2000280">
    <property type="term" value="P:regulation of root development"/>
    <property type="evidence" value="ECO:0007669"/>
    <property type="project" value="UniProtKB-ARBA"/>
</dbReference>
<evidence type="ECO:0000313" key="17">
    <source>
        <dbReference type="RefSeq" id="XP_008466192.1"/>
    </source>
</evidence>
<evidence type="ECO:0000256" key="3">
    <source>
        <dbReference type="ARBA" id="ARBA00022523"/>
    </source>
</evidence>
<evidence type="ECO:0000256" key="11">
    <source>
        <dbReference type="PIRSR" id="PIRSR601929-2"/>
    </source>
</evidence>
<feature type="binding site" evidence="11">
    <location>
        <position position="119"/>
    </location>
    <ligand>
        <name>Mn(2+)</name>
        <dbReference type="ChEBI" id="CHEBI:29035"/>
    </ligand>
</feature>
<keyword evidence="3 13" id="KW-0052">Apoplast</keyword>
<dbReference type="RefSeq" id="XP_008466192.1">
    <property type="nucleotide sequence ID" value="XM_008467970.1"/>
</dbReference>
<dbReference type="GO" id="GO:0009506">
    <property type="term" value="C:plasmodesma"/>
    <property type="evidence" value="ECO:0007669"/>
    <property type="project" value="UniProtKB-ARBA"/>
</dbReference>
<dbReference type="InterPro" id="IPR019780">
    <property type="entry name" value="Germin_Mn-BS"/>
</dbReference>
<reference evidence="17" key="2">
    <citation type="submission" date="2025-04" db="UniProtKB">
        <authorList>
            <consortium name="RefSeq"/>
        </authorList>
    </citation>
    <scope>IDENTIFICATION</scope>
</reference>
<dbReference type="eggNOG" id="ENOG502QQ4A">
    <property type="taxonomic scope" value="Eukaryota"/>
</dbReference>
<dbReference type="GO" id="GO:0010497">
    <property type="term" value="P:plasmodesmata-mediated intercellular transport"/>
    <property type="evidence" value="ECO:0007669"/>
    <property type="project" value="UniProtKB-ARBA"/>
</dbReference>
<evidence type="ECO:0000313" key="15">
    <source>
        <dbReference type="EnsemblPlants" id="MELO3C005184.2.1"/>
    </source>
</evidence>
<evidence type="ECO:0000256" key="8">
    <source>
        <dbReference type="ARBA" id="ARBA00023180"/>
    </source>
</evidence>
<keyword evidence="8" id="KW-0325">Glycoprotein</keyword>
<dbReference type="InterPro" id="IPR006045">
    <property type="entry name" value="Cupin_1"/>
</dbReference>
<feature type="binding site" evidence="10">
    <location>
        <position position="109"/>
    </location>
    <ligand>
        <name>oxalate</name>
        <dbReference type="ChEBI" id="CHEBI:30623"/>
    </ligand>
</feature>
<dbReference type="OrthoDB" id="1921208at2759"/>
<evidence type="ECO:0000256" key="2">
    <source>
        <dbReference type="ARBA" id="ARBA00007456"/>
    </source>
</evidence>